<proteinExistence type="predicted"/>
<evidence type="ECO:0000313" key="2">
    <source>
        <dbReference type="Proteomes" id="UP000277256"/>
    </source>
</evidence>
<reference evidence="1 2" key="1">
    <citation type="submission" date="2018-12" db="EMBL/GenBank/DDBJ databases">
        <title>Glycomyces sp. YIM 121974 draft genome.</title>
        <authorList>
            <person name="Li Q."/>
        </authorList>
    </citation>
    <scope>NUCLEOTIDE SEQUENCE [LARGE SCALE GENOMIC DNA]</scope>
    <source>
        <strain evidence="1 2">YIM 121974</strain>
    </source>
</reference>
<comment type="caution">
    <text evidence="1">The sequence shown here is derived from an EMBL/GenBank/DDBJ whole genome shotgun (WGS) entry which is preliminary data.</text>
</comment>
<evidence type="ECO:0000313" key="1">
    <source>
        <dbReference type="EMBL" id="RRS00075.1"/>
    </source>
</evidence>
<dbReference type="EMBL" id="RSEB01000002">
    <property type="protein sequence ID" value="RRS00075.1"/>
    <property type="molecule type" value="Genomic_DNA"/>
</dbReference>
<organism evidence="1 2">
    <name type="scientific">Glycomyces terrestris</name>
    <dbReference type="NCBI Taxonomy" id="2493553"/>
    <lineage>
        <taxon>Bacteria</taxon>
        <taxon>Bacillati</taxon>
        <taxon>Actinomycetota</taxon>
        <taxon>Actinomycetes</taxon>
        <taxon>Glycomycetales</taxon>
        <taxon>Glycomycetaceae</taxon>
        <taxon>Glycomyces</taxon>
    </lineage>
</organism>
<protein>
    <submittedName>
        <fullName evidence="1">Uncharacterized protein</fullName>
    </submittedName>
</protein>
<dbReference type="AlphaFoldDB" id="A0A426UZS1"/>
<gene>
    <name evidence="1" type="ORF">EIW28_05580</name>
</gene>
<accession>A0A426UZS1</accession>
<name>A0A426UZS1_9ACTN</name>
<dbReference type="Proteomes" id="UP000277256">
    <property type="component" value="Unassembled WGS sequence"/>
</dbReference>
<keyword evidence="2" id="KW-1185">Reference proteome</keyword>
<sequence length="81" mass="7675">MTVGAGCGVRGAGCGVRGAGCGVRGAGCGVRGASGNAEGPGPGPGPSEAWCCSPVLAGYAAADSLLKEAASFDLRCAAWFL</sequence>